<dbReference type="Proteomes" id="UP001141327">
    <property type="component" value="Unassembled WGS sequence"/>
</dbReference>
<keyword evidence="5" id="KW-0963">Cytoplasm</keyword>
<dbReference type="InterPro" id="IPR019410">
    <property type="entry name" value="Methyltransf_16"/>
</dbReference>
<gene>
    <name evidence="9" type="ORF">PAPYR_8250</name>
</gene>
<dbReference type="PANTHER" id="PTHR13539">
    <property type="entry name" value="CALMODULIN-LYSINE N-METHYLTRANSFERASE"/>
    <property type="match status" value="1"/>
</dbReference>
<dbReference type="EMBL" id="JAPMOS010000068">
    <property type="protein sequence ID" value="KAJ4456511.1"/>
    <property type="molecule type" value="Genomic_DNA"/>
</dbReference>
<dbReference type="SUPFAM" id="SSF53335">
    <property type="entry name" value="S-adenosyl-L-methionine-dependent methyltransferases"/>
    <property type="match status" value="1"/>
</dbReference>
<keyword evidence="7" id="KW-0808">Transferase</keyword>
<keyword evidence="8" id="KW-0539">Nucleus</keyword>
<evidence type="ECO:0000256" key="1">
    <source>
        <dbReference type="ARBA" id="ARBA00004123"/>
    </source>
</evidence>
<reference evidence="9" key="1">
    <citation type="journal article" date="2022" name="bioRxiv">
        <title>Genomics of Preaxostyla Flagellates Illuminates Evolutionary Transitions and the Path Towards Mitochondrial Loss.</title>
        <authorList>
            <person name="Novak L.V.F."/>
            <person name="Treitli S.C."/>
            <person name="Pyrih J."/>
            <person name="Halakuc P."/>
            <person name="Pipaliya S.V."/>
            <person name="Vacek V."/>
            <person name="Brzon O."/>
            <person name="Soukal P."/>
            <person name="Eme L."/>
            <person name="Dacks J.B."/>
            <person name="Karnkowska A."/>
            <person name="Elias M."/>
            <person name="Hampl V."/>
        </authorList>
    </citation>
    <scope>NUCLEOTIDE SEQUENCE</scope>
    <source>
        <strain evidence="9">RCP-MX</strain>
    </source>
</reference>
<dbReference type="InterPro" id="IPR025800">
    <property type="entry name" value="CaM-Lys-N-MeTrfase"/>
</dbReference>
<evidence type="ECO:0000256" key="2">
    <source>
        <dbReference type="ARBA" id="ARBA00004496"/>
    </source>
</evidence>
<accession>A0ABQ8UF70</accession>
<organism evidence="9 10">
    <name type="scientific">Paratrimastix pyriformis</name>
    <dbReference type="NCBI Taxonomy" id="342808"/>
    <lineage>
        <taxon>Eukaryota</taxon>
        <taxon>Metamonada</taxon>
        <taxon>Preaxostyla</taxon>
        <taxon>Paratrimastigidae</taxon>
        <taxon>Paratrimastix</taxon>
    </lineage>
</organism>
<sequence>MQEVPAAKSAAAPPIDDDVEDAMHSLFAPQYSLATFRFGEEKSLQIKTSLSSSTDYDMTGAIVWPASELLCWFILKHPDFFRGRRIIELGSGASALPGLVVSGLASIVCLTDGMPELIEKTVENIDINKATFAPGTSVSAHVLRWGDDDSLAATLHEEFHGQPVDVILGADIVVWENVLPQLFHTIGRIFAHHRAAAGGSNPPVGAEGEAAWAHVPCAVLTYQRRFLSGERTMAQLAETEHFRVLRLDALGFLGPEEKERFAASEHGVDYALMVLMPQ</sequence>
<evidence type="ECO:0000256" key="3">
    <source>
        <dbReference type="ARBA" id="ARBA00011914"/>
    </source>
</evidence>
<keyword evidence="10" id="KW-1185">Reference proteome</keyword>
<evidence type="ECO:0000256" key="8">
    <source>
        <dbReference type="ARBA" id="ARBA00023242"/>
    </source>
</evidence>
<evidence type="ECO:0000313" key="9">
    <source>
        <dbReference type="EMBL" id="KAJ4456511.1"/>
    </source>
</evidence>
<evidence type="ECO:0000256" key="5">
    <source>
        <dbReference type="ARBA" id="ARBA00022490"/>
    </source>
</evidence>
<name>A0ABQ8UF70_9EUKA</name>
<evidence type="ECO:0000256" key="4">
    <source>
        <dbReference type="ARBA" id="ARBA00020594"/>
    </source>
</evidence>
<evidence type="ECO:0000256" key="6">
    <source>
        <dbReference type="ARBA" id="ARBA00022603"/>
    </source>
</evidence>
<dbReference type="Gene3D" id="3.40.50.150">
    <property type="entry name" value="Vaccinia Virus protein VP39"/>
    <property type="match status" value="1"/>
</dbReference>
<comment type="subcellular location">
    <subcellularLocation>
        <location evidence="2">Cytoplasm</location>
    </subcellularLocation>
    <subcellularLocation>
        <location evidence="1">Nucleus</location>
    </subcellularLocation>
</comment>
<evidence type="ECO:0000256" key="7">
    <source>
        <dbReference type="ARBA" id="ARBA00022679"/>
    </source>
</evidence>
<evidence type="ECO:0000313" key="10">
    <source>
        <dbReference type="Proteomes" id="UP001141327"/>
    </source>
</evidence>
<proteinExistence type="predicted"/>
<dbReference type="PANTHER" id="PTHR13539:SF3">
    <property type="entry name" value="CALMODULIN-LYSINE N-METHYLTRANSFERASE"/>
    <property type="match status" value="1"/>
</dbReference>
<dbReference type="EC" id="2.1.1.60" evidence="3"/>
<dbReference type="Pfam" id="PF10294">
    <property type="entry name" value="Methyltransf_16"/>
    <property type="match status" value="1"/>
</dbReference>
<comment type="caution">
    <text evidence="9">The sequence shown here is derived from an EMBL/GenBank/DDBJ whole genome shotgun (WGS) entry which is preliminary data.</text>
</comment>
<protein>
    <recommendedName>
        <fullName evidence="4">Calmodulin-lysine N-methyltransferase</fullName>
        <ecNumber evidence="3">2.1.1.60</ecNumber>
    </recommendedName>
</protein>
<dbReference type="InterPro" id="IPR029063">
    <property type="entry name" value="SAM-dependent_MTases_sf"/>
</dbReference>
<keyword evidence="6" id="KW-0489">Methyltransferase</keyword>